<evidence type="ECO:0000313" key="2">
    <source>
        <dbReference type="EMBL" id="GAG09805.1"/>
    </source>
</evidence>
<name>X0UVN0_9ZZZZ</name>
<keyword evidence="1" id="KW-0472">Membrane</keyword>
<keyword evidence="1" id="KW-0812">Transmembrane</keyword>
<evidence type="ECO:0000256" key="1">
    <source>
        <dbReference type="SAM" id="Phobius"/>
    </source>
</evidence>
<gene>
    <name evidence="2" type="ORF">S01H1_42821</name>
</gene>
<feature type="non-terminal residue" evidence="2">
    <location>
        <position position="1"/>
    </location>
</feature>
<feature type="transmembrane region" description="Helical" evidence="1">
    <location>
        <begin position="110"/>
        <end position="128"/>
    </location>
</feature>
<dbReference type="EMBL" id="BARS01027249">
    <property type="protein sequence ID" value="GAG09805.1"/>
    <property type="molecule type" value="Genomic_DNA"/>
</dbReference>
<sequence length="266" mass="29555">IVASGLWPVLRDRLHRSGPLLATPEFAAPIFWLNFQATATAIEIEAHRATRPDDEPPRSVLPNWPLRIAFYLLGLAVSGLVLGGFYGTARRAVERDAFTWSDFGRDGRRYWLRFFLFGVIVTALAFWPRPVTSAWYAPGPDFRPVPGLAIVGFFLALTWCAIVTEDIGLWHALQRSVVTVGRCAATGLCLLLLLTLARFLLLLPVEVGDTVLVLAYDSYRFTPLMYLPAIILRSTLLAVLSVWFSLTALHWYGDARVKIAAKQAAG</sequence>
<feature type="transmembrane region" description="Helical" evidence="1">
    <location>
        <begin position="68"/>
        <end position="89"/>
    </location>
</feature>
<keyword evidence="1" id="KW-1133">Transmembrane helix</keyword>
<feature type="transmembrane region" description="Helical" evidence="1">
    <location>
        <begin position="225"/>
        <end position="252"/>
    </location>
</feature>
<reference evidence="2" key="1">
    <citation type="journal article" date="2014" name="Front. Microbiol.">
        <title>High frequency of phylogenetically diverse reductive dehalogenase-homologous genes in deep subseafloor sedimentary metagenomes.</title>
        <authorList>
            <person name="Kawai M."/>
            <person name="Futagami T."/>
            <person name="Toyoda A."/>
            <person name="Takaki Y."/>
            <person name="Nishi S."/>
            <person name="Hori S."/>
            <person name="Arai W."/>
            <person name="Tsubouchi T."/>
            <person name="Morono Y."/>
            <person name="Uchiyama I."/>
            <person name="Ito T."/>
            <person name="Fujiyama A."/>
            <person name="Inagaki F."/>
            <person name="Takami H."/>
        </authorList>
    </citation>
    <scope>NUCLEOTIDE SEQUENCE</scope>
    <source>
        <strain evidence="2">Expedition CK06-06</strain>
    </source>
</reference>
<dbReference type="AlphaFoldDB" id="X0UVN0"/>
<feature type="transmembrane region" description="Helical" evidence="1">
    <location>
        <begin position="148"/>
        <end position="173"/>
    </location>
</feature>
<feature type="transmembrane region" description="Helical" evidence="1">
    <location>
        <begin position="185"/>
        <end position="205"/>
    </location>
</feature>
<proteinExistence type="predicted"/>
<comment type="caution">
    <text evidence="2">The sequence shown here is derived from an EMBL/GenBank/DDBJ whole genome shotgun (WGS) entry which is preliminary data.</text>
</comment>
<feature type="non-terminal residue" evidence="2">
    <location>
        <position position="266"/>
    </location>
</feature>
<organism evidence="2">
    <name type="scientific">marine sediment metagenome</name>
    <dbReference type="NCBI Taxonomy" id="412755"/>
    <lineage>
        <taxon>unclassified sequences</taxon>
        <taxon>metagenomes</taxon>
        <taxon>ecological metagenomes</taxon>
    </lineage>
</organism>
<protein>
    <submittedName>
        <fullName evidence="2">Uncharacterized protein</fullName>
    </submittedName>
</protein>
<accession>X0UVN0</accession>